<dbReference type="Pfam" id="PF01882">
    <property type="entry name" value="DUF58"/>
    <property type="match status" value="1"/>
</dbReference>
<keyword evidence="2" id="KW-0812">Transmembrane</keyword>
<evidence type="ECO:0000259" key="3">
    <source>
        <dbReference type="Pfam" id="PF01882"/>
    </source>
</evidence>
<keyword evidence="5" id="KW-1185">Reference proteome</keyword>
<feature type="transmembrane region" description="Helical" evidence="2">
    <location>
        <begin position="21"/>
        <end position="39"/>
    </location>
</feature>
<comment type="caution">
    <text evidence="4">The sequence shown here is derived from an EMBL/GenBank/DDBJ whole genome shotgun (WGS) entry which is preliminary data.</text>
</comment>
<protein>
    <submittedName>
        <fullName evidence="4">DUF58 domain-containing protein</fullName>
    </submittedName>
</protein>
<feature type="domain" description="DUF58" evidence="3">
    <location>
        <begin position="207"/>
        <end position="250"/>
    </location>
</feature>
<dbReference type="PANTHER" id="PTHR34351:SF2">
    <property type="entry name" value="DUF58 DOMAIN-CONTAINING PROTEIN"/>
    <property type="match status" value="1"/>
</dbReference>
<organism evidence="4 5">
    <name type="scientific">Bifidobacterium amazonense</name>
    <dbReference type="NCBI Taxonomy" id="2809027"/>
    <lineage>
        <taxon>Bacteria</taxon>
        <taxon>Bacillati</taxon>
        <taxon>Actinomycetota</taxon>
        <taxon>Actinomycetes</taxon>
        <taxon>Bifidobacteriales</taxon>
        <taxon>Bifidobacteriaceae</taxon>
        <taxon>Bifidobacterium</taxon>
    </lineage>
</organism>
<evidence type="ECO:0000313" key="5">
    <source>
        <dbReference type="Proteomes" id="UP000710815"/>
    </source>
</evidence>
<keyword evidence="2" id="KW-0472">Membrane</keyword>
<proteinExistence type="predicted"/>
<evidence type="ECO:0000256" key="1">
    <source>
        <dbReference type="SAM" id="MobiDB-lite"/>
    </source>
</evidence>
<sequence length="429" mass="45276">MGRHRASHVDRGNGARPQASPLGWLCASFGVLGMLAFPFTGWSESLSAGIVLTSLSVMAAVMSRVTACGEMSVDVSATRLAVGDRLDVTVNVRNPGASAMPAGQALLVMGTGTLRIRVPGLGAGRTATVRLQADTSTRCVMDVGPVVVRTGDPFGLMHGERRLGGTRRVSVHPRTVRCPLPDTGVRHDLDGRPNGRTVDDDLDFQGLREYRPGDDLRAVHWLSTSRMGTLMVRQYEASCRVDTDLMLDAGEEGYADDAEFELAVGVFASIGVQCLLSRRPLTAEAGGASIRPGSVEEFLDFCSAITTMPAGDHAGPHAVTGRHVLSRQEPRAFRPASPVLQCTVIGSAHDPAVCAERSARLLGPAGLVLQTLRRSDPTGQDLPVGSGSGPGSGSVFGSDVRFRPLPMYGTMVACIGTLDELPMILEALP</sequence>
<feature type="region of interest" description="Disordered" evidence="1">
    <location>
        <begin position="376"/>
        <end position="395"/>
    </location>
</feature>
<gene>
    <name evidence="4" type="ORF">JS533_003215</name>
</gene>
<dbReference type="EMBL" id="JAFEJT020000008">
    <property type="protein sequence ID" value="MCH9275286.1"/>
    <property type="molecule type" value="Genomic_DNA"/>
</dbReference>
<evidence type="ECO:0000256" key="2">
    <source>
        <dbReference type="SAM" id="Phobius"/>
    </source>
</evidence>
<reference evidence="4 5" key="1">
    <citation type="journal article" date="2021" name="Environ. Microbiol.">
        <title>Genetic insights into the dark matter of the mammalian gut microbiota through targeted genome reconstruction.</title>
        <authorList>
            <person name="Lugli G.A."/>
            <person name="Alessandri G."/>
            <person name="Milani C."/>
            <person name="Viappiani A."/>
            <person name="Fontana F."/>
            <person name="Tarracchini C."/>
            <person name="Mancabelli L."/>
            <person name="Argentini C."/>
            <person name="Ruiz L."/>
            <person name="Margolles A."/>
            <person name="van Sinderen D."/>
            <person name="Turroni F."/>
            <person name="Ventura M."/>
        </authorList>
    </citation>
    <scope>NUCLEOTIDE SEQUENCE [LARGE SCALE GENOMIC DNA]</scope>
    <source>
        <strain evidence="4 5">MA1</strain>
    </source>
</reference>
<dbReference type="PANTHER" id="PTHR34351">
    <property type="entry name" value="SLR1927 PROTEIN-RELATED"/>
    <property type="match status" value="1"/>
</dbReference>
<accession>A0ABS9VTI9</accession>
<keyword evidence="2" id="KW-1133">Transmembrane helix</keyword>
<dbReference type="Proteomes" id="UP000710815">
    <property type="component" value="Unassembled WGS sequence"/>
</dbReference>
<evidence type="ECO:0000313" key="4">
    <source>
        <dbReference type="EMBL" id="MCH9275286.1"/>
    </source>
</evidence>
<dbReference type="InterPro" id="IPR002881">
    <property type="entry name" value="DUF58"/>
</dbReference>
<reference evidence="4 5" key="2">
    <citation type="journal article" date="2021" name="Syst. Appl. Microbiol.">
        <title>Phylogenetic classification of ten novel species belonging to the genus Bifidobacterium comprising B. phasiani sp. nov., B. pongonis sp. nov., B. saguinibicoloris sp. nov., B. colobi sp. nov., B. simiiventris sp. nov., B. santillanense sp. nov., B. miconis sp. nov., B. amazonense sp. nov., B. pluvialisilvae sp. nov., and B. miconisargentati sp. nov.</title>
        <authorList>
            <person name="Lugli G.A."/>
            <person name="Calvete-Torre I."/>
            <person name="Alessandri G."/>
            <person name="Milani C."/>
            <person name="Turroni F."/>
            <person name="Laiolo P."/>
            <person name="Ossiprandi M.C."/>
            <person name="Margolles A."/>
            <person name="Ruiz L."/>
            <person name="Ventura M."/>
        </authorList>
    </citation>
    <scope>NUCLEOTIDE SEQUENCE [LARGE SCALE GENOMIC DNA]</scope>
    <source>
        <strain evidence="4 5">MA1</strain>
    </source>
</reference>
<dbReference type="RefSeq" id="WP_241513090.1">
    <property type="nucleotide sequence ID" value="NZ_JAFEJT020000008.1"/>
</dbReference>
<name>A0ABS9VTI9_9BIFI</name>